<sequence length="275" mass="30935">MIKDITIGQYYPGASVLHRSDARTKILLTLAFIIVIFMCKTFFSLGLMIVFLTGEVIISKVPFKTILKSLKPIIPLIILTALLNIFYSDGGQSVIQFWKINITDKALYTALFIAVRITCLIICSSLLTYTTTPTMLTDGIEKLLSPLDLILKPFHMQVHTLAMMMTLALRFIPTLIEEIDKIMNAQKARGADLESGSFIDRIKALVPIIIPLFISSFRRAYELAFAMDCRCYTGGKGRTRMKQMKFGFPDVIVAVAFIIMCVGIYFLNVYTKTVI</sequence>
<gene>
    <name evidence="6" type="primary">ecfT_45</name>
    <name evidence="6" type="ORF">SDC9_128530</name>
</gene>
<reference evidence="6" key="1">
    <citation type="submission" date="2019-08" db="EMBL/GenBank/DDBJ databases">
        <authorList>
            <person name="Kucharzyk K."/>
            <person name="Murdoch R.W."/>
            <person name="Higgins S."/>
            <person name="Loffler F."/>
        </authorList>
    </citation>
    <scope>NUCLEOTIDE SEQUENCE</scope>
</reference>
<feature type="transmembrane region" description="Helical" evidence="5">
    <location>
        <begin position="107"/>
        <end position="129"/>
    </location>
</feature>
<evidence type="ECO:0000256" key="1">
    <source>
        <dbReference type="ARBA" id="ARBA00004141"/>
    </source>
</evidence>
<dbReference type="AlphaFoldDB" id="A0A645CX33"/>
<dbReference type="CDD" id="cd16914">
    <property type="entry name" value="EcfT"/>
    <property type="match status" value="1"/>
</dbReference>
<keyword evidence="3 5" id="KW-1133">Transmembrane helix</keyword>
<feature type="transmembrane region" description="Helical" evidence="5">
    <location>
        <begin position="72"/>
        <end position="87"/>
    </location>
</feature>
<dbReference type="PANTHER" id="PTHR33514">
    <property type="entry name" value="PROTEIN ABCI12, CHLOROPLASTIC"/>
    <property type="match status" value="1"/>
</dbReference>
<keyword evidence="4 5" id="KW-0472">Membrane</keyword>
<accession>A0A645CX33</accession>
<feature type="transmembrane region" description="Helical" evidence="5">
    <location>
        <begin position="246"/>
        <end position="267"/>
    </location>
</feature>
<organism evidence="6">
    <name type="scientific">bioreactor metagenome</name>
    <dbReference type="NCBI Taxonomy" id="1076179"/>
    <lineage>
        <taxon>unclassified sequences</taxon>
        <taxon>metagenomes</taxon>
        <taxon>ecological metagenomes</taxon>
    </lineage>
</organism>
<comment type="caution">
    <text evidence="6">The sequence shown here is derived from an EMBL/GenBank/DDBJ whole genome shotgun (WGS) entry which is preliminary data.</text>
</comment>
<feature type="transmembrane region" description="Helical" evidence="5">
    <location>
        <begin position="26"/>
        <end position="52"/>
    </location>
</feature>
<protein>
    <submittedName>
        <fullName evidence="6">Energy-coupling factor transporter transmembrane protein EcfT</fullName>
    </submittedName>
</protein>
<feature type="transmembrane region" description="Helical" evidence="5">
    <location>
        <begin position="149"/>
        <end position="172"/>
    </location>
</feature>
<keyword evidence="2 5" id="KW-0812">Transmembrane</keyword>
<dbReference type="EMBL" id="VSSQ01030812">
    <property type="protein sequence ID" value="MPM81477.1"/>
    <property type="molecule type" value="Genomic_DNA"/>
</dbReference>
<evidence type="ECO:0000313" key="6">
    <source>
        <dbReference type="EMBL" id="MPM81477.1"/>
    </source>
</evidence>
<proteinExistence type="predicted"/>
<evidence type="ECO:0000256" key="5">
    <source>
        <dbReference type="SAM" id="Phobius"/>
    </source>
</evidence>
<dbReference type="InterPro" id="IPR003339">
    <property type="entry name" value="ABC/ECF_trnsptr_transmembrane"/>
</dbReference>
<name>A0A645CX33_9ZZZZ</name>
<evidence type="ECO:0000256" key="3">
    <source>
        <dbReference type="ARBA" id="ARBA00022989"/>
    </source>
</evidence>
<dbReference type="PANTHER" id="PTHR33514:SF13">
    <property type="entry name" value="PROTEIN ABCI12, CHLOROPLASTIC"/>
    <property type="match status" value="1"/>
</dbReference>
<evidence type="ECO:0000256" key="4">
    <source>
        <dbReference type="ARBA" id="ARBA00023136"/>
    </source>
</evidence>
<dbReference type="GO" id="GO:0005886">
    <property type="term" value="C:plasma membrane"/>
    <property type="evidence" value="ECO:0007669"/>
    <property type="project" value="UniProtKB-ARBA"/>
</dbReference>
<comment type="subcellular location">
    <subcellularLocation>
        <location evidence="1">Membrane</location>
        <topology evidence="1">Multi-pass membrane protein</topology>
    </subcellularLocation>
</comment>
<evidence type="ECO:0000256" key="2">
    <source>
        <dbReference type="ARBA" id="ARBA00022692"/>
    </source>
</evidence>
<dbReference type="Pfam" id="PF02361">
    <property type="entry name" value="CbiQ"/>
    <property type="match status" value="1"/>
</dbReference>